<accession>G7E4A4</accession>
<dbReference type="InParanoid" id="G7E4A4"/>
<dbReference type="PANTHER" id="PTHR47416:SF8">
    <property type="entry name" value="BASIC-LEUCINE ZIPPER TRANSCRIPTION FACTOR E-RELATED"/>
    <property type="match status" value="1"/>
</dbReference>
<keyword evidence="6" id="KW-0539">Nucleus</keyword>
<comment type="subcellular location">
    <subcellularLocation>
        <location evidence="1">Nucleus</location>
    </subcellularLocation>
</comment>
<dbReference type="AlphaFoldDB" id="G7E4A4"/>
<dbReference type="EMBL" id="BABT02000129">
    <property type="protein sequence ID" value="GAA97664.1"/>
    <property type="molecule type" value="Genomic_DNA"/>
</dbReference>
<organism evidence="9 10">
    <name type="scientific">Mixia osmundae (strain CBS 9802 / IAM 14324 / JCM 22182 / KY 12970)</name>
    <dbReference type="NCBI Taxonomy" id="764103"/>
    <lineage>
        <taxon>Eukaryota</taxon>
        <taxon>Fungi</taxon>
        <taxon>Dikarya</taxon>
        <taxon>Basidiomycota</taxon>
        <taxon>Pucciniomycotina</taxon>
        <taxon>Mixiomycetes</taxon>
        <taxon>Mixiales</taxon>
        <taxon>Mixiaceae</taxon>
        <taxon>Mixia</taxon>
    </lineage>
</organism>
<comment type="similarity">
    <text evidence="2">Belongs to the bZIP family.</text>
</comment>
<dbReference type="CDD" id="cd14812">
    <property type="entry name" value="bZIP_u3"/>
    <property type="match status" value="1"/>
</dbReference>
<evidence type="ECO:0000256" key="5">
    <source>
        <dbReference type="ARBA" id="ARBA00023163"/>
    </source>
</evidence>
<evidence type="ECO:0000256" key="6">
    <source>
        <dbReference type="ARBA" id="ARBA00023242"/>
    </source>
</evidence>
<reference evidence="9 10" key="1">
    <citation type="journal article" date="2011" name="J. Gen. Appl. Microbiol.">
        <title>Draft genome sequencing of the enigmatic basidiomycete Mixia osmundae.</title>
        <authorList>
            <person name="Nishida H."/>
            <person name="Nagatsuka Y."/>
            <person name="Sugiyama J."/>
        </authorList>
    </citation>
    <scope>NUCLEOTIDE SEQUENCE [LARGE SCALE GENOMIC DNA]</scope>
    <source>
        <strain evidence="10">CBS 9802 / IAM 14324 / JCM 22182 / KY 12970</strain>
    </source>
</reference>
<feature type="region of interest" description="Disordered" evidence="7">
    <location>
        <begin position="198"/>
        <end position="262"/>
    </location>
</feature>
<evidence type="ECO:0000256" key="3">
    <source>
        <dbReference type="ARBA" id="ARBA00023015"/>
    </source>
</evidence>
<dbReference type="Pfam" id="PF00170">
    <property type="entry name" value="bZIP_1"/>
    <property type="match status" value="1"/>
</dbReference>
<sequence length="590" mass="63331">MRADLARGSPVGPLITPELSCVNIYYRSRDKRTSQAVASSRRPVKDFSGRCEEPRQQCQSHVMSTKRVSRASRQQPPDGDIPIAGPAPGESSSANMGNGVSNNPVTPTHQLTETGKRSSSSPTGSASGRKRTASPKDEKARAAAARKTARMERNRIAAQDSRNRKKDYTRDLEKRVKLLEGILSNLGQLPADYEPLEVEGEKPDDRAGSSSRSTNVQIEPPRKRRRAGQDEQYYSSGNVPISRSPETPLRHDEGSALETPDYHDLLNPAKRQIDIDPQFQSNGADPERIARLDADNSAALRNTLAQDSRAGIEAIAAATSLQQFPTASLRSPVLPAPREGGSNGAGVSGVGMAFHAAEPLPLSDDIPTFSVPPAVTPSDLSIAAIEEAALSPVLFVSASTTSSSDDEEAQSEYAGLLVSPLAMSTRIESEVVSELSFSDVSDMSEGDNDSFDVLFDFEDYNASTPGSEQDLTDVTTPRSDLIDSPSCYPTVPVVERDTSLDSDVLSLLVKTDADLSRLQIFHSDASCGDLLAPPLYAKISLACSLEQSYLSNSVVDAHAILLDHSFSRQRLSVSARIDSLKSGSDSDSEA</sequence>
<feature type="compositionally biased region" description="Polar residues" evidence="7">
    <location>
        <begin position="90"/>
        <end position="113"/>
    </location>
</feature>
<protein>
    <recommendedName>
        <fullName evidence="8">BZIP domain-containing protein</fullName>
    </recommendedName>
</protein>
<dbReference type="GO" id="GO:0003677">
    <property type="term" value="F:DNA binding"/>
    <property type="evidence" value="ECO:0007669"/>
    <property type="project" value="UniProtKB-KW"/>
</dbReference>
<evidence type="ECO:0000259" key="8">
    <source>
        <dbReference type="PROSITE" id="PS50217"/>
    </source>
</evidence>
<name>G7E4A4_MIXOS</name>
<dbReference type="InterPro" id="IPR046347">
    <property type="entry name" value="bZIP_sf"/>
</dbReference>
<feature type="region of interest" description="Disordered" evidence="7">
    <location>
        <begin position="30"/>
        <end position="170"/>
    </location>
</feature>
<proteinExistence type="inferred from homology"/>
<feature type="compositionally biased region" description="Low complexity" evidence="7">
    <location>
        <begin position="117"/>
        <end position="127"/>
    </location>
</feature>
<dbReference type="SMART" id="SM00338">
    <property type="entry name" value="BRLZ"/>
    <property type="match status" value="1"/>
</dbReference>
<dbReference type="GO" id="GO:0005634">
    <property type="term" value="C:nucleus"/>
    <property type="evidence" value="ECO:0007669"/>
    <property type="project" value="UniProtKB-SubCell"/>
</dbReference>
<dbReference type="Proteomes" id="UP000009131">
    <property type="component" value="Unassembled WGS sequence"/>
</dbReference>
<dbReference type="Gene3D" id="1.20.5.170">
    <property type="match status" value="1"/>
</dbReference>
<reference evidence="9 10" key="2">
    <citation type="journal article" date="2012" name="Open Biol.">
        <title>Characteristics of nucleosomes and linker DNA regions on the genome of the basidiomycete Mixia osmundae revealed by mono- and dinucleosome mapping.</title>
        <authorList>
            <person name="Nishida H."/>
            <person name="Kondo S."/>
            <person name="Matsumoto T."/>
            <person name="Suzuki Y."/>
            <person name="Yoshikawa H."/>
            <person name="Taylor T.D."/>
            <person name="Sugiyama J."/>
        </authorList>
    </citation>
    <scope>NUCLEOTIDE SEQUENCE [LARGE SCALE GENOMIC DNA]</scope>
    <source>
        <strain evidence="10">CBS 9802 / IAM 14324 / JCM 22182 / KY 12970</strain>
    </source>
</reference>
<evidence type="ECO:0000256" key="2">
    <source>
        <dbReference type="ARBA" id="ARBA00007163"/>
    </source>
</evidence>
<evidence type="ECO:0000313" key="9">
    <source>
        <dbReference type="EMBL" id="GAA97664.1"/>
    </source>
</evidence>
<dbReference type="HOGENOM" id="CLU_462379_0_0_1"/>
<evidence type="ECO:0000256" key="7">
    <source>
        <dbReference type="SAM" id="MobiDB-lite"/>
    </source>
</evidence>
<feature type="domain" description="BZIP" evidence="8">
    <location>
        <begin position="144"/>
        <end position="180"/>
    </location>
</feature>
<gene>
    <name evidence="9" type="primary">Mo04342</name>
    <name evidence="9" type="ORF">E5Q_04342</name>
</gene>
<keyword evidence="3" id="KW-0805">Transcription regulation</keyword>
<feature type="compositionally biased region" description="Polar residues" evidence="7">
    <location>
        <begin position="232"/>
        <end position="245"/>
    </location>
</feature>
<evidence type="ECO:0000256" key="4">
    <source>
        <dbReference type="ARBA" id="ARBA00023125"/>
    </source>
</evidence>
<comment type="caution">
    <text evidence="9">The sequence shown here is derived from an EMBL/GenBank/DDBJ whole genome shotgun (WGS) entry which is preliminary data.</text>
</comment>
<keyword evidence="5" id="KW-0804">Transcription</keyword>
<feature type="compositionally biased region" description="Basic and acidic residues" evidence="7">
    <location>
        <begin position="43"/>
        <end position="55"/>
    </location>
</feature>
<evidence type="ECO:0000313" key="10">
    <source>
        <dbReference type="Proteomes" id="UP000009131"/>
    </source>
</evidence>
<feature type="compositionally biased region" description="Polar residues" evidence="7">
    <location>
        <begin position="208"/>
        <end position="217"/>
    </location>
</feature>
<dbReference type="GO" id="GO:0003700">
    <property type="term" value="F:DNA-binding transcription factor activity"/>
    <property type="evidence" value="ECO:0007669"/>
    <property type="project" value="InterPro"/>
</dbReference>
<feature type="compositionally biased region" description="Basic and acidic residues" evidence="7">
    <location>
        <begin position="248"/>
        <end position="262"/>
    </location>
</feature>
<dbReference type="SUPFAM" id="SSF57959">
    <property type="entry name" value="Leucine zipper domain"/>
    <property type="match status" value="1"/>
</dbReference>
<keyword evidence="4" id="KW-0238">DNA-binding</keyword>
<dbReference type="PANTHER" id="PTHR47416">
    <property type="entry name" value="BASIC-LEUCINE ZIPPER TRANSCRIPTION FACTOR F-RELATED"/>
    <property type="match status" value="1"/>
</dbReference>
<keyword evidence="10" id="KW-1185">Reference proteome</keyword>
<dbReference type="PROSITE" id="PS50217">
    <property type="entry name" value="BZIP"/>
    <property type="match status" value="1"/>
</dbReference>
<evidence type="ECO:0000256" key="1">
    <source>
        <dbReference type="ARBA" id="ARBA00004123"/>
    </source>
</evidence>
<dbReference type="InterPro" id="IPR004827">
    <property type="entry name" value="bZIP"/>
</dbReference>